<dbReference type="AlphaFoldDB" id="X6LVF1"/>
<dbReference type="EMBL" id="ASPP01028248">
    <property type="protein sequence ID" value="ETO05341.1"/>
    <property type="molecule type" value="Genomic_DNA"/>
</dbReference>
<feature type="non-terminal residue" evidence="1">
    <location>
        <position position="209"/>
    </location>
</feature>
<evidence type="ECO:0000313" key="1">
    <source>
        <dbReference type="EMBL" id="ETO05341.1"/>
    </source>
</evidence>
<accession>X6LVF1</accession>
<gene>
    <name evidence="1" type="ORF">RFI_32054</name>
</gene>
<reference evidence="1 2" key="1">
    <citation type="journal article" date="2013" name="Curr. Biol.">
        <title>The Genome of the Foraminiferan Reticulomyxa filosa.</title>
        <authorList>
            <person name="Glockner G."/>
            <person name="Hulsmann N."/>
            <person name="Schleicher M."/>
            <person name="Noegel A.A."/>
            <person name="Eichinger L."/>
            <person name="Gallinger C."/>
            <person name="Pawlowski J."/>
            <person name="Sierra R."/>
            <person name="Euteneuer U."/>
            <person name="Pillet L."/>
            <person name="Moustafa A."/>
            <person name="Platzer M."/>
            <person name="Groth M."/>
            <person name="Szafranski K."/>
            <person name="Schliwa M."/>
        </authorList>
    </citation>
    <scope>NUCLEOTIDE SEQUENCE [LARGE SCALE GENOMIC DNA]</scope>
</reference>
<evidence type="ECO:0000313" key="2">
    <source>
        <dbReference type="Proteomes" id="UP000023152"/>
    </source>
</evidence>
<proteinExistence type="predicted"/>
<organism evidence="1 2">
    <name type="scientific">Reticulomyxa filosa</name>
    <dbReference type="NCBI Taxonomy" id="46433"/>
    <lineage>
        <taxon>Eukaryota</taxon>
        <taxon>Sar</taxon>
        <taxon>Rhizaria</taxon>
        <taxon>Retaria</taxon>
        <taxon>Foraminifera</taxon>
        <taxon>Monothalamids</taxon>
        <taxon>Reticulomyxidae</taxon>
        <taxon>Reticulomyxa</taxon>
    </lineage>
</organism>
<name>X6LVF1_RETFI</name>
<protein>
    <submittedName>
        <fullName evidence="1">Uncharacterized protein</fullName>
    </submittedName>
</protein>
<dbReference type="Proteomes" id="UP000023152">
    <property type="component" value="Unassembled WGS sequence"/>
</dbReference>
<comment type="caution">
    <text evidence="1">The sequence shown here is derived from an EMBL/GenBank/DDBJ whole genome shotgun (WGS) entry which is preliminary data.</text>
</comment>
<keyword evidence="2" id="KW-1185">Reference proteome</keyword>
<sequence length="209" mass="24783">MWDNVEKVIASFRMIDSSCSLATVEYRWPDDTKRIMKALSIGELRLEDRVKFASRVNKLIKLCISAFLMLKMINRTKKPQKKFQKNKQLTNQTLQHKIMNWKRETYNQLKKLLIFVVVSGNKEIVNLLYFSTSSSFFEALSSSRKLCSENTFFLPRNMYFILRKPRKRYQISFKKVQNKSIVFAKTATLIKKWEYFSCLCTTVIKQKLS</sequence>